<dbReference type="Pfam" id="PF10084">
    <property type="entry name" value="DUF2322"/>
    <property type="match status" value="1"/>
</dbReference>
<dbReference type="AlphaFoldDB" id="A0A0C1EEI5"/>
<dbReference type="PATRIC" id="fig|1056807.3.peg.1413"/>
<evidence type="ECO:0000313" key="1">
    <source>
        <dbReference type="EMBL" id="KIC07128.1"/>
    </source>
</evidence>
<gene>
    <name evidence="1" type="ORF">MCC93_14700</name>
</gene>
<proteinExistence type="predicted"/>
<reference evidence="1 2" key="1">
    <citation type="submission" date="2014-12" db="EMBL/GenBank/DDBJ databases">
        <title>Genome sequence of Morococcus cerebrosus.</title>
        <authorList>
            <person name="Shin S.-K."/>
            <person name="Yi H."/>
        </authorList>
    </citation>
    <scope>NUCLEOTIDE SEQUENCE [LARGE SCALE GENOMIC DNA]</scope>
    <source>
        <strain evidence="1 2">CIP 81.93</strain>
    </source>
</reference>
<comment type="caution">
    <text evidence="1">The sequence shown here is derived from an EMBL/GenBank/DDBJ whole genome shotgun (WGS) entry which is preliminary data.</text>
</comment>
<evidence type="ECO:0000313" key="2">
    <source>
        <dbReference type="Proteomes" id="UP000031390"/>
    </source>
</evidence>
<organism evidence="1 2">
    <name type="scientific">Morococcus cerebrosus</name>
    <dbReference type="NCBI Taxonomy" id="1056807"/>
    <lineage>
        <taxon>Bacteria</taxon>
        <taxon>Pseudomonadati</taxon>
        <taxon>Pseudomonadota</taxon>
        <taxon>Betaproteobacteria</taxon>
        <taxon>Neisseriales</taxon>
        <taxon>Neisseriaceae</taxon>
        <taxon>Morococcus</taxon>
    </lineage>
</organism>
<protein>
    <submittedName>
        <fullName evidence="1">Transposase</fullName>
    </submittedName>
</protein>
<dbReference type="InterPro" id="IPR016755">
    <property type="entry name" value="UCP019302"/>
</dbReference>
<dbReference type="Proteomes" id="UP000031390">
    <property type="component" value="Unassembled WGS sequence"/>
</dbReference>
<name>A0A0C1EEI5_9NEIS</name>
<accession>A0A0C1EEI5</accession>
<dbReference type="EMBL" id="JUFZ01000066">
    <property type="protein sequence ID" value="KIC07128.1"/>
    <property type="molecule type" value="Genomic_DNA"/>
</dbReference>
<sequence>MRSSETECMGFRRPFYSGLNLNQDKATKPQTVQIVRQGNATPYWFKVNPLYKVFFVENPMLERTTMSFQDNLAAMPDIGHLSGLDILDAQGKAVHHIPNAPGKQGSLKLYNALALNFGGKLDAAAAAQGLDWFAEHVADAQANPGKHPNIDLLLQVKNENLRLLLKPVNA</sequence>